<organism evidence="2 3">
    <name type="scientific">Nesterenkonia halobia</name>
    <dbReference type="NCBI Taxonomy" id="37922"/>
    <lineage>
        <taxon>Bacteria</taxon>
        <taxon>Bacillati</taxon>
        <taxon>Actinomycetota</taxon>
        <taxon>Actinomycetes</taxon>
        <taxon>Micrococcales</taxon>
        <taxon>Micrococcaceae</taxon>
        <taxon>Nesterenkonia</taxon>
    </lineage>
</organism>
<reference evidence="3" key="1">
    <citation type="journal article" date="2019" name="Int. J. Syst. Evol. Microbiol.">
        <title>The Global Catalogue of Microorganisms (GCM) 10K type strain sequencing project: providing services to taxonomists for standard genome sequencing and annotation.</title>
        <authorList>
            <consortium name="The Broad Institute Genomics Platform"/>
            <consortium name="The Broad Institute Genome Sequencing Center for Infectious Disease"/>
            <person name="Wu L."/>
            <person name="Ma J."/>
        </authorList>
    </citation>
    <scope>NUCLEOTIDE SEQUENCE [LARGE SCALE GENOMIC DNA]</scope>
    <source>
        <strain evidence="3">JCM 11483</strain>
    </source>
</reference>
<dbReference type="SUPFAM" id="SSF53822">
    <property type="entry name" value="Periplasmic binding protein-like I"/>
    <property type="match status" value="1"/>
</dbReference>
<evidence type="ECO:0000256" key="1">
    <source>
        <dbReference type="SAM" id="MobiDB-lite"/>
    </source>
</evidence>
<protein>
    <submittedName>
        <fullName evidence="2">ABC transporter substrate-binding protein</fullName>
    </submittedName>
</protein>
<dbReference type="InterPro" id="IPR028082">
    <property type="entry name" value="Peripla_BP_I"/>
</dbReference>
<dbReference type="Proteomes" id="UP001501736">
    <property type="component" value="Unassembled WGS sequence"/>
</dbReference>
<accession>A0ABP6RAB6</accession>
<dbReference type="InterPro" id="IPR007487">
    <property type="entry name" value="ABC_transpt-TYRBP-like"/>
</dbReference>
<name>A0ABP6RAB6_9MICC</name>
<dbReference type="PANTHER" id="PTHR35271">
    <property type="entry name" value="ABC TRANSPORTER, SUBSTRATE-BINDING LIPOPROTEIN-RELATED"/>
    <property type="match status" value="1"/>
</dbReference>
<dbReference type="EMBL" id="BAAAYG010000002">
    <property type="protein sequence ID" value="GAA3280851.1"/>
    <property type="molecule type" value="Genomic_DNA"/>
</dbReference>
<proteinExistence type="predicted"/>
<feature type="region of interest" description="Disordered" evidence="1">
    <location>
        <begin position="1"/>
        <end position="22"/>
    </location>
</feature>
<dbReference type="Gene3D" id="3.40.50.2300">
    <property type="match status" value="2"/>
</dbReference>
<dbReference type="CDD" id="cd06325">
    <property type="entry name" value="PBP1_ABC_unchar_transporter"/>
    <property type="match status" value="1"/>
</dbReference>
<dbReference type="RefSeq" id="WP_344717921.1">
    <property type="nucleotide sequence ID" value="NZ_BAAAYG010000002.1"/>
</dbReference>
<dbReference type="Pfam" id="PF04392">
    <property type="entry name" value="ABC_sub_bind"/>
    <property type="match status" value="1"/>
</dbReference>
<comment type="caution">
    <text evidence="2">The sequence shown here is derived from an EMBL/GenBank/DDBJ whole genome shotgun (WGS) entry which is preliminary data.</text>
</comment>
<evidence type="ECO:0000313" key="3">
    <source>
        <dbReference type="Proteomes" id="UP001501736"/>
    </source>
</evidence>
<gene>
    <name evidence="2" type="ORF">GCM10020260_05640</name>
</gene>
<dbReference type="PANTHER" id="PTHR35271:SF1">
    <property type="entry name" value="ABC TRANSPORTER, SUBSTRATE-BINDING LIPOPROTEIN"/>
    <property type="match status" value="1"/>
</dbReference>
<evidence type="ECO:0000313" key="2">
    <source>
        <dbReference type="EMBL" id="GAA3280851.1"/>
    </source>
</evidence>
<sequence length="358" mass="36295">MPRPVVPCARETSGPDGRGRRRPAAVAGGAVVASAALLLSACGGSGSGAEDAYSIGIAQPVSHPSLDAIREGFTEAFAAAGVEAEFEEQNAQGDAATESAIAGQLADGDHDLLAPIATSQSQQVATATAGTDLPVVFMAVTDPEDAGLVDSWEEPGANLTGTSDLNPVAKQLELLTEADAGIDTVGVLYASGETNSEVQVELAEEAAEELGLTLQTSTVSASSEVQQGVEALADVDAIWLPTDNVVVSALESVIQFSEQQDIPLLASDAESVARGAAGAWAVDYHAIGVQSGEMALRILEDGADPASMPVETQEEMQLTLNPGAAERMGLDLPQELLDSADAVVDGSGSSAEPSADAS</sequence>
<keyword evidence="3" id="KW-1185">Reference proteome</keyword>